<dbReference type="Pfam" id="PF01321">
    <property type="entry name" value="Creatinase_N"/>
    <property type="match status" value="1"/>
</dbReference>
<feature type="domain" description="Peptidase M24" evidence="6">
    <location>
        <begin position="154"/>
        <end position="357"/>
    </location>
</feature>
<dbReference type="PANTHER" id="PTHR46112">
    <property type="entry name" value="AMINOPEPTIDASE"/>
    <property type="match status" value="1"/>
</dbReference>
<protein>
    <submittedName>
        <fullName evidence="8">Aminopeptidase P family protein</fullName>
    </submittedName>
</protein>
<dbReference type="Gene3D" id="3.90.230.10">
    <property type="entry name" value="Creatinase/methionine aminopeptidase superfamily"/>
    <property type="match status" value="1"/>
</dbReference>
<evidence type="ECO:0000256" key="2">
    <source>
        <dbReference type="ARBA" id="ARBA00022723"/>
    </source>
</evidence>
<evidence type="ECO:0000256" key="5">
    <source>
        <dbReference type="RuleBase" id="RU000590"/>
    </source>
</evidence>
<accession>A0A7C0Y4W4</accession>
<evidence type="ECO:0000259" key="6">
    <source>
        <dbReference type="Pfam" id="PF00557"/>
    </source>
</evidence>
<keyword evidence="8" id="KW-0031">Aminopeptidase</keyword>
<evidence type="ECO:0000256" key="4">
    <source>
        <dbReference type="ARBA" id="ARBA00023049"/>
    </source>
</evidence>
<proteinExistence type="inferred from homology"/>
<name>A0A7C0Y4W4_DESA2</name>
<comment type="caution">
    <text evidence="8">The sequence shown here is derived from an EMBL/GenBank/DDBJ whole genome shotgun (WGS) entry which is preliminary data.</text>
</comment>
<dbReference type="EMBL" id="DRBS01000249">
    <property type="protein sequence ID" value="HDD44498.1"/>
    <property type="molecule type" value="Genomic_DNA"/>
</dbReference>
<sequence length="376" mass="43670">MHYQISNMDVEVFIKRLKRLRDLMKEKNIGSFFVSHPANRRYLSGFKVEDPQVGETAGVLLISQEKSFLFTDPRYADLAIKEAKGWEICVYHLNLFEEIEKVLKEMPPPLGFEANHLNYKFYQRLKEIYQNEIVPTENLIESLRQIKEKEEIDAIKKALSMTEEIFLNLKDFLKPGLIEKEVAWWIEEKIRLKYKAELSFPPIVASGENSAIPHAVPTERKIRENEPIIIDFGLRWEGYCADMTRTFYLSEPDEKFKKIYETVFEAQKRALNGIKAGLKTDEADALARDFFKEKGLEEAFKHSLGHGVGILVHERPALSPRKPALTLKRNMVVTIEPGLYFSEWGGVRIEDMVVIEENGCERLNKTSNELKDWVIK</sequence>
<dbReference type="GO" id="GO:0006508">
    <property type="term" value="P:proteolysis"/>
    <property type="evidence" value="ECO:0007669"/>
    <property type="project" value="UniProtKB-KW"/>
</dbReference>
<gene>
    <name evidence="8" type="ORF">ENG63_06540</name>
</gene>
<dbReference type="InterPro" id="IPR000994">
    <property type="entry name" value="Pept_M24"/>
</dbReference>
<dbReference type="PROSITE" id="PS00491">
    <property type="entry name" value="PROLINE_PEPTIDASE"/>
    <property type="match status" value="1"/>
</dbReference>
<keyword evidence="4" id="KW-0482">Metalloprotease</keyword>
<keyword evidence="2 5" id="KW-0479">Metal-binding</keyword>
<dbReference type="Gene3D" id="3.40.350.10">
    <property type="entry name" value="Creatinase/prolidase N-terminal domain"/>
    <property type="match status" value="1"/>
</dbReference>
<dbReference type="InterPro" id="IPR050659">
    <property type="entry name" value="Peptidase_M24B"/>
</dbReference>
<dbReference type="Proteomes" id="UP000886289">
    <property type="component" value="Unassembled WGS sequence"/>
</dbReference>
<evidence type="ECO:0000259" key="7">
    <source>
        <dbReference type="Pfam" id="PF01321"/>
    </source>
</evidence>
<dbReference type="InterPro" id="IPR000587">
    <property type="entry name" value="Creatinase_N"/>
</dbReference>
<dbReference type="GO" id="GO:0046872">
    <property type="term" value="F:metal ion binding"/>
    <property type="evidence" value="ECO:0007669"/>
    <property type="project" value="UniProtKB-KW"/>
</dbReference>
<dbReference type="InterPro" id="IPR001131">
    <property type="entry name" value="Peptidase_M24B_aminopep-P_CS"/>
</dbReference>
<dbReference type="GO" id="GO:0008237">
    <property type="term" value="F:metallopeptidase activity"/>
    <property type="evidence" value="ECO:0007669"/>
    <property type="project" value="UniProtKB-KW"/>
</dbReference>
<dbReference type="GO" id="GO:0004177">
    <property type="term" value="F:aminopeptidase activity"/>
    <property type="evidence" value="ECO:0007669"/>
    <property type="project" value="UniProtKB-KW"/>
</dbReference>
<dbReference type="Pfam" id="PF00557">
    <property type="entry name" value="Peptidase_M24"/>
    <property type="match status" value="1"/>
</dbReference>
<dbReference type="SUPFAM" id="SSF53092">
    <property type="entry name" value="Creatinase/prolidase N-terminal domain"/>
    <property type="match status" value="1"/>
</dbReference>
<feature type="domain" description="Creatinase N-terminal" evidence="7">
    <location>
        <begin position="16"/>
        <end position="146"/>
    </location>
</feature>
<dbReference type="CDD" id="cd01092">
    <property type="entry name" value="APP-like"/>
    <property type="match status" value="1"/>
</dbReference>
<dbReference type="InterPro" id="IPR029149">
    <property type="entry name" value="Creatin/AminoP/Spt16_N"/>
</dbReference>
<organism evidence="8">
    <name type="scientific">Desulfofervidus auxilii</name>
    <dbReference type="NCBI Taxonomy" id="1621989"/>
    <lineage>
        <taxon>Bacteria</taxon>
        <taxon>Pseudomonadati</taxon>
        <taxon>Thermodesulfobacteriota</taxon>
        <taxon>Candidatus Desulfofervidia</taxon>
        <taxon>Candidatus Desulfofervidales</taxon>
        <taxon>Candidatus Desulfofervidaceae</taxon>
        <taxon>Candidatus Desulfofervidus</taxon>
    </lineage>
</organism>
<reference evidence="8" key="1">
    <citation type="journal article" date="2020" name="mSystems">
        <title>Genome- and Community-Level Interaction Insights into Carbon Utilization and Element Cycling Functions of Hydrothermarchaeota in Hydrothermal Sediment.</title>
        <authorList>
            <person name="Zhou Z."/>
            <person name="Liu Y."/>
            <person name="Xu W."/>
            <person name="Pan J."/>
            <person name="Luo Z.H."/>
            <person name="Li M."/>
        </authorList>
    </citation>
    <scope>NUCLEOTIDE SEQUENCE [LARGE SCALE GENOMIC DNA]</scope>
    <source>
        <strain evidence="8">HyVt-233</strain>
    </source>
</reference>
<evidence type="ECO:0000256" key="3">
    <source>
        <dbReference type="ARBA" id="ARBA00022801"/>
    </source>
</evidence>
<dbReference type="PANTHER" id="PTHR46112:SF3">
    <property type="entry name" value="AMINOPEPTIDASE YPDF"/>
    <property type="match status" value="1"/>
</dbReference>
<keyword evidence="1" id="KW-0645">Protease</keyword>
<dbReference type="SUPFAM" id="SSF55920">
    <property type="entry name" value="Creatinase/aminopeptidase"/>
    <property type="match status" value="1"/>
</dbReference>
<evidence type="ECO:0000256" key="1">
    <source>
        <dbReference type="ARBA" id="ARBA00022670"/>
    </source>
</evidence>
<dbReference type="AlphaFoldDB" id="A0A7C0Y4W4"/>
<comment type="similarity">
    <text evidence="5">Belongs to the peptidase M24B family.</text>
</comment>
<keyword evidence="3" id="KW-0378">Hydrolase</keyword>
<dbReference type="InterPro" id="IPR036005">
    <property type="entry name" value="Creatinase/aminopeptidase-like"/>
</dbReference>
<evidence type="ECO:0000313" key="8">
    <source>
        <dbReference type="EMBL" id="HDD44498.1"/>
    </source>
</evidence>